<feature type="region of interest" description="Disordered" evidence="8">
    <location>
        <begin position="53"/>
        <end position="76"/>
    </location>
</feature>
<reference evidence="10" key="1">
    <citation type="journal article" date="2017" name="Nature">
        <title>The sunflower genome provides insights into oil metabolism, flowering and Asterid evolution.</title>
        <authorList>
            <person name="Badouin H."/>
            <person name="Gouzy J."/>
            <person name="Grassa C.J."/>
            <person name="Murat F."/>
            <person name="Staton S.E."/>
            <person name="Cottret L."/>
            <person name="Lelandais-Briere C."/>
            <person name="Owens G.L."/>
            <person name="Carrere S."/>
            <person name="Mayjonade B."/>
            <person name="Legrand L."/>
            <person name="Gill N."/>
            <person name="Kane N.C."/>
            <person name="Bowers J.E."/>
            <person name="Hubner S."/>
            <person name="Bellec A."/>
            <person name="Berard A."/>
            <person name="Berges H."/>
            <person name="Blanchet N."/>
            <person name="Boniface M.C."/>
            <person name="Brunel D."/>
            <person name="Catrice O."/>
            <person name="Chaidir N."/>
            <person name="Claudel C."/>
            <person name="Donnadieu C."/>
            <person name="Faraut T."/>
            <person name="Fievet G."/>
            <person name="Helmstetter N."/>
            <person name="King M."/>
            <person name="Knapp S.J."/>
            <person name="Lai Z."/>
            <person name="Le Paslier M.C."/>
            <person name="Lippi Y."/>
            <person name="Lorenzon L."/>
            <person name="Mandel J.R."/>
            <person name="Marage G."/>
            <person name="Marchand G."/>
            <person name="Marquand E."/>
            <person name="Bret-Mestries E."/>
            <person name="Morien E."/>
            <person name="Nambeesan S."/>
            <person name="Nguyen T."/>
            <person name="Pegot-Espagnet P."/>
            <person name="Pouilly N."/>
            <person name="Raftis F."/>
            <person name="Sallet E."/>
            <person name="Schiex T."/>
            <person name="Thomas J."/>
            <person name="Vandecasteele C."/>
            <person name="Vares D."/>
            <person name="Vear F."/>
            <person name="Vautrin S."/>
            <person name="Crespi M."/>
            <person name="Mangin B."/>
            <person name="Burke J.M."/>
            <person name="Salse J."/>
            <person name="Munos S."/>
            <person name="Vincourt P."/>
            <person name="Rieseberg L.H."/>
            <person name="Langlade N.B."/>
        </authorList>
    </citation>
    <scope>NUCLEOTIDE SEQUENCE</scope>
    <source>
        <tissue evidence="10">Leaves</tissue>
    </source>
</reference>
<evidence type="ECO:0000256" key="3">
    <source>
        <dbReference type="ARBA" id="ARBA00022448"/>
    </source>
</evidence>
<keyword evidence="6 9" id="KW-1133">Transmembrane helix</keyword>
<dbReference type="Proteomes" id="UP000215914">
    <property type="component" value="Unassembled WGS sequence"/>
</dbReference>
<evidence type="ECO:0000256" key="9">
    <source>
        <dbReference type="SAM" id="Phobius"/>
    </source>
</evidence>
<evidence type="ECO:0000256" key="4">
    <source>
        <dbReference type="ARBA" id="ARBA00022692"/>
    </source>
</evidence>
<comment type="similarity">
    <text evidence="2">Belongs to the GLUTAMINE DUMPER 1 (TC 9.B.60) family.</text>
</comment>
<keyword evidence="7 9" id="KW-0472">Membrane</keyword>
<evidence type="ECO:0000256" key="8">
    <source>
        <dbReference type="SAM" id="MobiDB-lite"/>
    </source>
</evidence>
<comment type="subcellular location">
    <subcellularLocation>
        <location evidence="1">Membrane</location>
        <topology evidence="1">Single-pass membrane protein</topology>
    </subcellularLocation>
</comment>
<dbReference type="InterPro" id="IPR040359">
    <property type="entry name" value="GDU"/>
</dbReference>
<comment type="caution">
    <text evidence="10">The sequence shown here is derived from an EMBL/GenBank/DDBJ whole genome shotgun (WGS) entry which is preliminary data.</text>
</comment>
<keyword evidence="5" id="KW-0029">Amino-acid transport</keyword>
<dbReference type="GO" id="GO:0006865">
    <property type="term" value="P:amino acid transport"/>
    <property type="evidence" value="ECO:0007669"/>
    <property type="project" value="UniProtKB-KW"/>
</dbReference>
<evidence type="ECO:0000313" key="11">
    <source>
        <dbReference type="Proteomes" id="UP000215914"/>
    </source>
</evidence>
<evidence type="ECO:0000256" key="1">
    <source>
        <dbReference type="ARBA" id="ARBA00004167"/>
    </source>
</evidence>
<keyword evidence="4 9" id="KW-0812">Transmembrane</keyword>
<dbReference type="GO" id="GO:0016020">
    <property type="term" value="C:membrane"/>
    <property type="evidence" value="ECO:0007669"/>
    <property type="project" value="UniProtKB-SubCell"/>
</dbReference>
<dbReference type="Gramene" id="mRNA:HanXRQr2_Chr07g0309521">
    <property type="protein sequence ID" value="CDS:HanXRQr2_Chr07g0309521.1"/>
    <property type="gene ID" value="HanXRQr2_Chr07g0309521"/>
</dbReference>
<dbReference type="EMBL" id="MNCJ02000322">
    <property type="protein sequence ID" value="KAF5799876.1"/>
    <property type="molecule type" value="Genomic_DNA"/>
</dbReference>
<keyword evidence="11" id="KW-1185">Reference proteome</keyword>
<name>A0A9K3INR6_HELAN</name>
<evidence type="ECO:0000256" key="7">
    <source>
        <dbReference type="ARBA" id="ARBA00023136"/>
    </source>
</evidence>
<organism evidence="10 11">
    <name type="scientific">Helianthus annuus</name>
    <name type="common">Common sunflower</name>
    <dbReference type="NCBI Taxonomy" id="4232"/>
    <lineage>
        <taxon>Eukaryota</taxon>
        <taxon>Viridiplantae</taxon>
        <taxon>Streptophyta</taxon>
        <taxon>Embryophyta</taxon>
        <taxon>Tracheophyta</taxon>
        <taxon>Spermatophyta</taxon>
        <taxon>Magnoliopsida</taxon>
        <taxon>eudicotyledons</taxon>
        <taxon>Gunneridae</taxon>
        <taxon>Pentapetalae</taxon>
        <taxon>asterids</taxon>
        <taxon>campanulids</taxon>
        <taxon>Asterales</taxon>
        <taxon>Asteraceae</taxon>
        <taxon>Asteroideae</taxon>
        <taxon>Heliantheae alliance</taxon>
        <taxon>Heliantheae</taxon>
        <taxon>Helianthus</taxon>
    </lineage>
</organism>
<dbReference type="PANTHER" id="PTHR33228">
    <property type="entry name" value="PROTEIN GLUTAMINE DUMPER 4-RELATED"/>
    <property type="match status" value="1"/>
</dbReference>
<evidence type="ECO:0000256" key="5">
    <source>
        <dbReference type="ARBA" id="ARBA00022970"/>
    </source>
</evidence>
<feature type="transmembrane region" description="Helical" evidence="9">
    <location>
        <begin position="24"/>
        <end position="45"/>
    </location>
</feature>
<accession>A0A9K3INR6</accession>
<dbReference type="AlphaFoldDB" id="A0A9K3INR6"/>
<evidence type="ECO:0000256" key="2">
    <source>
        <dbReference type="ARBA" id="ARBA00009977"/>
    </source>
</evidence>
<dbReference type="GO" id="GO:0080143">
    <property type="term" value="P:regulation of amino acid export"/>
    <property type="evidence" value="ECO:0007669"/>
    <property type="project" value="InterPro"/>
</dbReference>
<proteinExistence type="inferred from homology"/>
<protein>
    <submittedName>
        <fullName evidence="10">Uncharacterized protein</fullName>
    </submittedName>
</protein>
<gene>
    <name evidence="10" type="ORF">HanXRQr2_Chr07g0309521</name>
</gene>
<evidence type="ECO:0000256" key="6">
    <source>
        <dbReference type="ARBA" id="ARBA00022989"/>
    </source>
</evidence>
<sequence length="113" mass="12212">MTHAHNTTIVATTTTTIFRWNSPVLYICGSLTLMLCVIACALMSLTCSYNKSYTSSNSPANIRDEVNPSSPEFDGQLSRETEAKIVVVMAGDINPTCLAKLVPSGTPYLHQNA</sequence>
<reference evidence="10" key="2">
    <citation type="submission" date="2020-06" db="EMBL/GenBank/DDBJ databases">
        <title>Helianthus annuus Genome sequencing and assembly Release 2.</title>
        <authorList>
            <person name="Gouzy J."/>
            <person name="Langlade N."/>
            <person name="Munos S."/>
        </authorList>
    </citation>
    <scope>NUCLEOTIDE SEQUENCE</scope>
    <source>
        <tissue evidence="10">Leaves</tissue>
    </source>
</reference>
<evidence type="ECO:0000313" key="10">
    <source>
        <dbReference type="EMBL" id="KAF5799876.1"/>
    </source>
</evidence>
<keyword evidence="3" id="KW-0813">Transport</keyword>
<dbReference type="PANTHER" id="PTHR33228:SF76">
    <property type="entry name" value="PROTEIN GLUTAMINE DUMPER 7"/>
    <property type="match status" value="1"/>
</dbReference>